<dbReference type="RefSeq" id="XP_073366232.1">
    <property type="nucleotide sequence ID" value="XM_073510131.1"/>
</dbReference>
<dbReference type="InterPro" id="IPR038765">
    <property type="entry name" value="Papain-like_cys_pep_sf"/>
</dbReference>
<dbReference type="AlphaFoldDB" id="A0A453EG34"/>
<dbReference type="GeneID" id="109776804"/>
<dbReference type="Gramene" id="AET3Gv20330100.19">
    <property type="protein sequence ID" value="AET3Gv20330100.19"/>
    <property type="gene ID" value="AET3Gv20330100"/>
</dbReference>
<dbReference type="Proteomes" id="UP000015105">
    <property type="component" value="Chromosome 3D"/>
</dbReference>
<accession>A0A453EG34</accession>
<evidence type="ECO:0000313" key="1">
    <source>
        <dbReference type="EnsemblPlants" id="AET3Gv20330100.19"/>
    </source>
</evidence>
<dbReference type="EnsemblPlants" id="AET3Gv20330100.19">
    <property type="protein sequence ID" value="AET3Gv20330100.19"/>
    <property type="gene ID" value="AET3Gv20330100"/>
</dbReference>
<dbReference type="EnsemblPlants" id="AET3Gv20330100.9">
    <property type="protein sequence ID" value="AET3Gv20330100.9"/>
    <property type="gene ID" value="AET3Gv20330100"/>
</dbReference>
<dbReference type="Gramene" id="AET3Gv20330100.9">
    <property type="protein sequence ID" value="AET3Gv20330100.9"/>
    <property type="gene ID" value="AET3Gv20330100"/>
</dbReference>
<evidence type="ECO:0008006" key="3">
    <source>
        <dbReference type="Google" id="ProtNLM"/>
    </source>
</evidence>
<reference evidence="2" key="1">
    <citation type="journal article" date="2014" name="Science">
        <title>Ancient hybridizations among the ancestral genomes of bread wheat.</title>
        <authorList>
            <consortium name="International Wheat Genome Sequencing Consortium,"/>
            <person name="Marcussen T."/>
            <person name="Sandve S.R."/>
            <person name="Heier L."/>
            <person name="Spannagl M."/>
            <person name="Pfeifer M."/>
            <person name="Jakobsen K.S."/>
            <person name="Wulff B.B."/>
            <person name="Steuernagel B."/>
            <person name="Mayer K.F."/>
            <person name="Olsen O.A."/>
        </authorList>
    </citation>
    <scope>NUCLEOTIDE SEQUENCE [LARGE SCALE GENOMIC DNA]</scope>
    <source>
        <strain evidence="2">cv. AL8/78</strain>
    </source>
</reference>
<keyword evidence="2" id="KW-1185">Reference proteome</keyword>
<dbReference type="RefSeq" id="XP_073366233.1">
    <property type="nucleotide sequence ID" value="XM_073510132.1"/>
</dbReference>
<proteinExistence type="predicted"/>
<dbReference type="SUPFAM" id="SSF54001">
    <property type="entry name" value="Cysteine proteinases"/>
    <property type="match status" value="1"/>
</dbReference>
<evidence type="ECO:0000313" key="2">
    <source>
        <dbReference type="Proteomes" id="UP000015105"/>
    </source>
</evidence>
<sequence>MKTSTQQSETSTTKDNILEVKIKESRLEAAVEGGEAEMQSVPGNGHTKELEKEALMEQTMQNSNVATQQPEMNMLDADTNFPKCNASDCSTQKEAPEKSTSLNYMLLSARLARALETTEQDMNSKDEANTHVPPTFSGFQHNTVNSNQSEHCTESKTMYQANEAAAIECVELDTTASPQDNNNQDDFRFNEVREQGKHAGLDIDINIPLSNSGIDDKQKHVEDFQHTMHPLDIARQKYFFFDDMTPTCRIFVDHDDCGNEITEPELWRDLDTDSNAYEAQIEEAKKKYKSNTSKDIIKGFSSQHEQTALGDSSIHYAQKEPATTEMCKYRNFLPGFEEIDDIIDLTWDNAKTCYYPMRTQNYENDVSSSQKNKKLLNTSLSTFCPNLQSYLTTPFIGKRLFTDEVIEEDDQDGTKDQPIPVIDELQLSPDVQILGERVFNGSCSNMVNTADNLYNSNLTLGSYSSGKENLPPKRLVRPSKYQCSPFDNDLRGPLTPSEKQLHSNIVALGKIEPDRRAVLVDKTSLSLGQLGNSFDTNGHVEAYVFNVFYRLLFRDNHPRQSKKHYFFTTIADYFLQAWTTEEGRISMRRRALISFSGAGTTLPLHESERLFFPSVHHEHWILFIVDIVARKFIFLDSVYDGESPFHMEVKDLMINNFLKTWEESRLRRMGFRNFGIEYPNMPKQIGRCLRDFCAQVDANFCFAESSPAPIQDEGRGRCKGQTCC</sequence>
<name>A0A453EG34_AEGTS</name>
<protein>
    <recommendedName>
        <fullName evidence="3">Ubiquitin-like protease family profile domain-containing protein</fullName>
    </recommendedName>
</protein>
<reference evidence="1" key="3">
    <citation type="journal article" date="2017" name="Nature">
        <title>Genome sequence of the progenitor of the wheat D genome Aegilops tauschii.</title>
        <authorList>
            <person name="Luo M.C."/>
            <person name="Gu Y.Q."/>
            <person name="Puiu D."/>
            <person name="Wang H."/>
            <person name="Twardziok S.O."/>
            <person name="Deal K.R."/>
            <person name="Huo N."/>
            <person name="Zhu T."/>
            <person name="Wang L."/>
            <person name="Wang Y."/>
            <person name="McGuire P.E."/>
            <person name="Liu S."/>
            <person name="Long H."/>
            <person name="Ramasamy R.K."/>
            <person name="Rodriguez J.C."/>
            <person name="Van S.L."/>
            <person name="Yuan L."/>
            <person name="Wang Z."/>
            <person name="Xia Z."/>
            <person name="Xiao L."/>
            <person name="Anderson O.D."/>
            <person name="Ouyang S."/>
            <person name="Liang Y."/>
            <person name="Zimin A.V."/>
            <person name="Pertea G."/>
            <person name="Qi P."/>
            <person name="Bennetzen J.L."/>
            <person name="Dai X."/>
            <person name="Dawson M.W."/>
            <person name="Muller H.G."/>
            <person name="Kugler K."/>
            <person name="Rivarola-Duarte L."/>
            <person name="Spannagl M."/>
            <person name="Mayer K.F.X."/>
            <person name="Lu F.H."/>
            <person name="Bevan M.W."/>
            <person name="Leroy P."/>
            <person name="Li P."/>
            <person name="You F.M."/>
            <person name="Sun Q."/>
            <person name="Liu Z."/>
            <person name="Lyons E."/>
            <person name="Wicker T."/>
            <person name="Salzberg S.L."/>
            <person name="Devos K.M."/>
            <person name="Dvorak J."/>
        </authorList>
    </citation>
    <scope>NUCLEOTIDE SEQUENCE [LARGE SCALE GENOMIC DNA]</scope>
    <source>
        <strain evidence="1">cv. AL8/78</strain>
    </source>
</reference>
<dbReference type="Gene3D" id="3.40.395.10">
    <property type="entry name" value="Adenoviral Proteinase, Chain A"/>
    <property type="match status" value="1"/>
</dbReference>
<reference evidence="2" key="2">
    <citation type="journal article" date="2017" name="Nat. Plants">
        <title>The Aegilops tauschii genome reveals multiple impacts of transposons.</title>
        <authorList>
            <person name="Zhao G."/>
            <person name="Zou C."/>
            <person name="Li K."/>
            <person name="Wang K."/>
            <person name="Li T."/>
            <person name="Gao L."/>
            <person name="Zhang X."/>
            <person name="Wang H."/>
            <person name="Yang Z."/>
            <person name="Liu X."/>
            <person name="Jiang W."/>
            <person name="Mao L."/>
            <person name="Kong X."/>
            <person name="Jiao Y."/>
            <person name="Jia J."/>
        </authorList>
    </citation>
    <scope>NUCLEOTIDE SEQUENCE [LARGE SCALE GENOMIC DNA]</scope>
    <source>
        <strain evidence="2">cv. AL8/78</strain>
    </source>
</reference>
<reference evidence="1" key="5">
    <citation type="journal article" date="2021" name="G3 (Bethesda)">
        <title>Aegilops tauschii genome assembly Aet v5.0 features greater sequence contiguity and improved annotation.</title>
        <authorList>
            <person name="Wang L."/>
            <person name="Zhu T."/>
            <person name="Rodriguez J.C."/>
            <person name="Deal K.R."/>
            <person name="Dubcovsky J."/>
            <person name="McGuire P.E."/>
            <person name="Lux T."/>
            <person name="Spannagl M."/>
            <person name="Mayer K.F.X."/>
            <person name="Baldrich P."/>
            <person name="Meyers B.C."/>
            <person name="Huo N."/>
            <person name="Gu Y.Q."/>
            <person name="Zhou H."/>
            <person name="Devos K.M."/>
            <person name="Bennetzen J.L."/>
            <person name="Unver T."/>
            <person name="Budak H."/>
            <person name="Gulick P.J."/>
            <person name="Galiba G."/>
            <person name="Kalapos B."/>
            <person name="Nelson D.R."/>
            <person name="Li P."/>
            <person name="You F.M."/>
            <person name="Luo M.C."/>
            <person name="Dvorak J."/>
        </authorList>
    </citation>
    <scope>NUCLEOTIDE SEQUENCE [LARGE SCALE GENOMIC DNA]</scope>
    <source>
        <strain evidence="1">cv. AL8/78</strain>
    </source>
</reference>
<organism evidence="1 2">
    <name type="scientific">Aegilops tauschii subsp. strangulata</name>
    <name type="common">Goatgrass</name>
    <dbReference type="NCBI Taxonomy" id="200361"/>
    <lineage>
        <taxon>Eukaryota</taxon>
        <taxon>Viridiplantae</taxon>
        <taxon>Streptophyta</taxon>
        <taxon>Embryophyta</taxon>
        <taxon>Tracheophyta</taxon>
        <taxon>Spermatophyta</taxon>
        <taxon>Magnoliopsida</taxon>
        <taxon>Liliopsida</taxon>
        <taxon>Poales</taxon>
        <taxon>Poaceae</taxon>
        <taxon>BOP clade</taxon>
        <taxon>Pooideae</taxon>
        <taxon>Triticodae</taxon>
        <taxon>Triticeae</taxon>
        <taxon>Triticinae</taxon>
        <taxon>Aegilops</taxon>
    </lineage>
</organism>
<reference evidence="1" key="4">
    <citation type="submission" date="2019-03" db="UniProtKB">
        <authorList>
            <consortium name="EnsemblPlants"/>
        </authorList>
    </citation>
    <scope>IDENTIFICATION</scope>
</reference>